<dbReference type="Proteomes" id="UP000337909">
    <property type="component" value="Unassembled WGS sequence"/>
</dbReference>
<comment type="similarity">
    <text evidence="2">Belongs to the UPF0324 family.</text>
</comment>
<organism evidence="8 9">
    <name type="scientific">Pseudomonas fluorescens</name>
    <dbReference type="NCBI Taxonomy" id="294"/>
    <lineage>
        <taxon>Bacteria</taxon>
        <taxon>Pseudomonadati</taxon>
        <taxon>Pseudomonadota</taxon>
        <taxon>Gammaproteobacteria</taxon>
        <taxon>Pseudomonadales</taxon>
        <taxon>Pseudomonadaceae</taxon>
        <taxon>Pseudomonas</taxon>
    </lineage>
</organism>
<evidence type="ECO:0000256" key="5">
    <source>
        <dbReference type="ARBA" id="ARBA00022989"/>
    </source>
</evidence>
<dbReference type="Pfam" id="PF03601">
    <property type="entry name" value="Cons_hypoth698"/>
    <property type="match status" value="1"/>
</dbReference>
<evidence type="ECO:0008006" key="10">
    <source>
        <dbReference type="Google" id="ProtNLM"/>
    </source>
</evidence>
<dbReference type="RefSeq" id="WP_150641262.1">
    <property type="nucleotide sequence ID" value="NZ_CABVHQ010000008.1"/>
</dbReference>
<evidence type="ECO:0000256" key="7">
    <source>
        <dbReference type="SAM" id="Phobius"/>
    </source>
</evidence>
<feature type="transmembrane region" description="Helical" evidence="7">
    <location>
        <begin position="129"/>
        <end position="150"/>
    </location>
</feature>
<evidence type="ECO:0000256" key="2">
    <source>
        <dbReference type="ARBA" id="ARBA00007977"/>
    </source>
</evidence>
<reference evidence="8 9" key="1">
    <citation type="submission" date="2019-09" db="EMBL/GenBank/DDBJ databases">
        <authorList>
            <person name="Chandra G."/>
            <person name="Truman W A."/>
        </authorList>
    </citation>
    <scope>NUCLEOTIDE SEQUENCE [LARGE SCALE GENOMIC DNA]</scope>
    <source>
        <strain evidence="8">PS691</strain>
    </source>
</reference>
<evidence type="ECO:0000313" key="9">
    <source>
        <dbReference type="Proteomes" id="UP000337909"/>
    </source>
</evidence>
<feature type="transmembrane region" description="Helical" evidence="7">
    <location>
        <begin position="20"/>
        <end position="39"/>
    </location>
</feature>
<evidence type="ECO:0000256" key="4">
    <source>
        <dbReference type="ARBA" id="ARBA00022692"/>
    </source>
</evidence>
<evidence type="ECO:0000313" key="8">
    <source>
        <dbReference type="EMBL" id="VVN82186.1"/>
    </source>
</evidence>
<evidence type="ECO:0000256" key="6">
    <source>
        <dbReference type="ARBA" id="ARBA00023136"/>
    </source>
</evidence>
<accession>A0A5E7ASU5</accession>
<dbReference type="GO" id="GO:0005886">
    <property type="term" value="C:plasma membrane"/>
    <property type="evidence" value="ECO:0007669"/>
    <property type="project" value="UniProtKB-SubCell"/>
</dbReference>
<keyword evidence="4 7" id="KW-0812">Transmembrane</keyword>
<evidence type="ECO:0000256" key="1">
    <source>
        <dbReference type="ARBA" id="ARBA00004651"/>
    </source>
</evidence>
<sequence>MNLFTYPRALSEAWLIGVRGNWPGILLSIVVAIASTFIADARGGPALLYALLLGMALHTVTVQGSAKPGIDFAARRILRLGVALLGARITLEQLGGLGWYNGGLIVAGVLVTIGFGVLMSRVFGLDRRLGILTGGATAICGASAAIAIAAVLPRDEKSERELIFTIAGVTVLSTLAMILYPVIVKLLGLAPDAAGIFLGGTIHDVAQVVGAGYSISHEVGDYAVLTKMLRVALLLPVVMALTIAVRRRSKNAERQCNDPLLPPFLIGFVILVVVGSLGWIPPSLSAAMNEVSRACLVIAIAAVGLKTSLLDVRKVGPRAALLLGSEALFLVGFVLLVQKFH</sequence>
<feature type="transmembrane region" description="Helical" evidence="7">
    <location>
        <begin position="46"/>
        <end position="66"/>
    </location>
</feature>
<gene>
    <name evidence="8" type="ORF">PS691_01177</name>
</gene>
<dbReference type="OrthoDB" id="9805703at2"/>
<dbReference type="EMBL" id="CABVHQ010000008">
    <property type="protein sequence ID" value="VVN82186.1"/>
    <property type="molecule type" value="Genomic_DNA"/>
</dbReference>
<keyword evidence="6 7" id="KW-0472">Membrane</keyword>
<comment type="subcellular location">
    <subcellularLocation>
        <location evidence="1">Cell membrane</location>
        <topology evidence="1">Multi-pass membrane protein</topology>
    </subcellularLocation>
</comment>
<feature type="transmembrane region" description="Helical" evidence="7">
    <location>
        <begin position="259"/>
        <end position="279"/>
    </location>
</feature>
<feature type="transmembrane region" description="Helical" evidence="7">
    <location>
        <begin position="319"/>
        <end position="337"/>
    </location>
</feature>
<proteinExistence type="inferred from homology"/>
<feature type="transmembrane region" description="Helical" evidence="7">
    <location>
        <begin position="162"/>
        <end position="183"/>
    </location>
</feature>
<evidence type="ECO:0000256" key="3">
    <source>
        <dbReference type="ARBA" id="ARBA00022475"/>
    </source>
</evidence>
<feature type="transmembrane region" description="Helical" evidence="7">
    <location>
        <begin position="103"/>
        <end position="123"/>
    </location>
</feature>
<dbReference type="InterPro" id="IPR018383">
    <property type="entry name" value="UPF0324_pro"/>
</dbReference>
<keyword evidence="5 7" id="KW-1133">Transmembrane helix</keyword>
<keyword evidence="3" id="KW-1003">Cell membrane</keyword>
<feature type="transmembrane region" description="Helical" evidence="7">
    <location>
        <begin position="228"/>
        <end position="247"/>
    </location>
</feature>
<dbReference type="PANTHER" id="PTHR30106">
    <property type="entry name" value="INNER MEMBRANE PROTEIN YEIH-RELATED"/>
    <property type="match status" value="1"/>
</dbReference>
<dbReference type="PANTHER" id="PTHR30106:SF2">
    <property type="entry name" value="UPF0324 INNER MEMBRANE PROTEIN YEIH"/>
    <property type="match status" value="1"/>
</dbReference>
<protein>
    <recommendedName>
        <fullName evidence="10">Sulfate exporter family transporter</fullName>
    </recommendedName>
</protein>
<dbReference type="AlphaFoldDB" id="A0A5E7ASU5"/>
<name>A0A5E7ASU5_PSEFL</name>